<evidence type="ECO:0000256" key="2">
    <source>
        <dbReference type="ARBA" id="ARBA00022515"/>
    </source>
</evidence>
<dbReference type="Gene3D" id="1.10.860.10">
    <property type="entry name" value="DNAb Helicase, Chain A"/>
    <property type="match status" value="1"/>
</dbReference>
<keyword evidence="2 12" id="KW-0639">Primosome</keyword>
<dbReference type="InterPro" id="IPR016136">
    <property type="entry name" value="DNA_helicase_N/primase_C"/>
</dbReference>
<dbReference type="InterPro" id="IPR007693">
    <property type="entry name" value="DNA_helicase_DnaB-like_N"/>
</dbReference>
<keyword evidence="15" id="KW-1185">Reference proteome</keyword>
<sequence>MNIEELLGIEIPCDLQAEQAALGAILLDETTGCFETAKGRLQGAEFHDKNHMRIFKAMASVNEAGSPIDFVTVTSQLQDSDELEIVGGVIYLMELRNAVSTTANIEFYVNRVEEKFLMRQAIQVSSELLQKAAEQQDFKAFVAIAEKSFGVLKDRSTPVSTFKTMKQTLMTVWDQAEHRYNTREQSAGVTGQSSGFIDLDKMTKGFQRSDLIILAARPSVGKTAFALNVAQNVGVNLKETVAIFSLEMGADQLVTRMMSTVGSIDAEKLKTGFFEGDDWEKMSLSMSLMSEANIFIDDTPTITVHDIRTKCRKLQKEKGLGLILIDYLQLIQGRSGGKGNSNRQEEVSEISRTLKQLARELDVPIIALSQLSRGVEQRQDKRPMMSDLRESGSIEQDADIVAFLYRDDYYDKKSDKKNIIEIIIAKHRNGPLGTVELAFMKQYGKFLNLDRSHQEQQKAF</sequence>
<dbReference type="InterPro" id="IPR027417">
    <property type="entry name" value="P-loop_NTPase"/>
</dbReference>
<dbReference type="InterPro" id="IPR036185">
    <property type="entry name" value="DNA_heli_DnaB-like_N_sf"/>
</dbReference>
<evidence type="ECO:0000256" key="11">
    <source>
        <dbReference type="NCBIfam" id="TIGR00665"/>
    </source>
</evidence>
<dbReference type="EC" id="5.6.2.3" evidence="11 12"/>
<comment type="function">
    <text evidence="12">The main replicative DNA helicase, it participates in initiation and elongation during chromosome replication. Travels ahead of the DNA replisome, separating dsDNA into templates for DNA synthesis. A processive ATP-dependent 5'-3' DNA helicase it has DNA-dependent ATPase activity.</text>
</comment>
<keyword evidence="5 12" id="KW-0378">Hydrolase</keyword>
<dbReference type="SUPFAM" id="SSF52540">
    <property type="entry name" value="P-loop containing nucleoside triphosphate hydrolases"/>
    <property type="match status" value="1"/>
</dbReference>
<dbReference type="GO" id="GO:0003678">
    <property type="term" value="F:DNA helicase activity"/>
    <property type="evidence" value="ECO:0007669"/>
    <property type="project" value="UniProtKB-EC"/>
</dbReference>
<evidence type="ECO:0000256" key="7">
    <source>
        <dbReference type="ARBA" id="ARBA00022840"/>
    </source>
</evidence>
<dbReference type="PANTHER" id="PTHR30153">
    <property type="entry name" value="REPLICATIVE DNA HELICASE DNAB"/>
    <property type="match status" value="1"/>
</dbReference>
<dbReference type="CDD" id="cd00984">
    <property type="entry name" value="DnaB_C"/>
    <property type="match status" value="1"/>
</dbReference>
<dbReference type="GO" id="GO:0016787">
    <property type="term" value="F:hydrolase activity"/>
    <property type="evidence" value="ECO:0007669"/>
    <property type="project" value="UniProtKB-KW"/>
</dbReference>
<keyword evidence="9" id="KW-0413">Isomerase</keyword>
<comment type="caution">
    <text evidence="14">The sequence shown here is derived from an EMBL/GenBank/DDBJ whole genome shotgun (WGS) entry which is preliminary data.</text>
</comment>
<dbReference type="NCBIfam" id="TIGR00665">
    <property type="entry name" value="DnaB"/>
    <property type="match status" value="1"/>
</dbReference>
<gene>
    <name evidence="14" type="primary">dnaC_2</name>
    <name evidence="14" type="ORF">PAECIP111891_04229</name>
</gene>
<dbReference type="PANTHER" id="PTHR30153:SF2">
    <property type="entry name" value="REPLICATIVE DNA HELICASE"/>
    <property type="match status" value="1"/>
</dbReference>
<dbReference type="SUPFAM" id="SSF48024">
    <property type="entry name" value="N-terminal domain of DnaB helicase"/>
    <property type="match status" value="1"/>
</dbReference>
<dbReference type="Proteomes" id="UP000838821">
    <property type="component" value="Unassembled WGS sequence"/>
</dbReference>
<evidence type="ECO:0000256" key="5">
    <source>
        <dbReference type="ARBA" id="ARBA00022801"/>
    </source>
</evidence>
<keyword evidence="8 12" id="KW-0238">DNA-binding</keyword>
<proteinExistence type="inferred from homology"/>
<dbReference type="NCBIfam" id="NF004384">
    <property type="entry name" value="PRK05748.1"/>
    <property type="match status" value="1"/>
</dbReference>
<accession>A0ABM9CK06</accession>
<dbReference type="Pfam" id="PF03796">
    <property type="entry name" value="DnaB_C"/>
    <property type="match status" value="1"/>
</dbReference>
<protein>
    <recommendedName>
        <fullName evidence="11 12">Replicative DNA helicase</fullName>
        <ecNumber evidence="11 12">5.6.2.3</ecNumber>
    </recommendedName>
</protein>
<dbReference type="EMBL" id="CAKMMW010000013">
    <property type="protein sequence ID" value="CAH1215205.1"/>
    <property type="molecule type" value="Genomic_DNA"/>
</dbReference>
<evidence type="ECO:0000256" key="3">
    <source>
        <dbReference type="ARBA" id="ARBA00022705"/>
    </source>
</evidence>
<evidence type="ECO:0000256" key="1">
    <source>
        <dbReference type="ARBA" id="ARBA00008428"/>
    </source>
</evidence>
<keyword evidence="7 12" id="KW-0067">ATP-binding</keyword>
<evidence type="ECO:0000256" key="4">
    <source>
        <dbReference type="ARBA" id="ARBA00022741"/>
    </source>
</evidence>
<dbReference type="Pfam" id="PF00772">
    <property type="entry name" value="DnaB"/>
    <property type="match status" value="1"/>
</dbReference>
<evidence type="ECO:0000259" key="13">
    <source>
        <dbReference type="PROSITE" id="PS51199"/>
    </source>
</evidence>
<name>A0ABM9CK06_9BACL</name>
<evidence type="ECO:0000256" key="12">
    <source>
        <dbReference type="RuleBase" id="RU362085"/>
    </source>
</evidence>
<evidence type="ECO:0000256" key="8">
    <source>
        <dbReference type="ARBA" id="ARBA00023125"/>
    </source>
</evidence>
<evidence type="ECO:0000313" key="14">
    <source>
        <dbReference type="EMBL" id="CAH1215205.1"/>
    </source>
</evidence>
<reference evidence="14" key="1">
    <citation type="submission" date="2022-01" db="EMBL/GenBank/DDBJ databases">
        <authorList>
            <person name="Criscuolo A."/>
        </authorList>
    </citation>
    <scope>NUCLEOTIDE SEQUENCE</scope>
    <source>
        <strain evidence="14">CIP111891</strain>
    </source>
</reference>
<evidence type="ECO:0000256" key="10">
    <source>
        <dbReference type="ARBA" id="ARBA00048954"/>
    </source>
</evidence>
<evidence type="ECO:0000256" key="9">
    <source>
        <dbReference type="ARBA" id="ARBA00023235"/>
    </source>
</evidence>
<evidence type="ECO:0000256" key="6">
    <source>
        <dbReference type="ARBA" id="ARBA00022806"/>
    </source>
</evidence>
<keyword evidence="4 12" id="KW-0547">Nucleotide-binding</keyword>
<feature type="domain" description="SF4 helicase" evidence="13">
    <location>
        <begin position="185"/>
        <end position="453"/>
    </location>
</feature>
<comment type="similarity">
    <text evidence="1 12">Belongs to the helicase family. DnaB subfamily.</text>
</comment>
<dbReference type="InterPro" id="IPR007692">
    <property type="entry name" value="DNA_helicase_DnaB"/>
</dbReference>
<dbReference type="PROSITE" id="PS51199">
    <property type="entry name" value="SF4_HELICASE"/>
    <property type="match status" value="1"/>
</dbReference>
<comment type="catalytic activity">
    <reaction evidence="10 12">
        <text>ATP + H2O = ADP + phosphate + H(+)</text>
        <dbReference type="Rhea" id="RHEA:13065"/>
        <dbReference type="ChEBI" id="CHEBI:15377"/>
        <dbReference type="ChEBI" id="CHEBI:15378"/>
        <dbReference type="ChEBI" id="CHEBI:30616"/>
        <dbReference type="ChEBI" id="CHEBI:43474"/>
        <dbReference type="ChEBI" id="CHEBI:456216"/>
        <dbReference type="EC" id="5.6.2.3"/>
    </reaction>
</comment>
<dbReference type="Gene3D" id="3.40.50.300">
    <property type="entry name" value="P-loop containing nucleotide triphosphate hydrolases"/>
    <property type="match status" value="1"/>
</dbReference>
<keyword evidence="3 12" id="KW-0235">DNA replication</keyword>
<organism evidence="14 15">
    <name type="scientific">Paenibacillus allorhizoplanae</name>
    <dbReference type="NCBI Taxonomy" id="2905648"/>
    <lineage>
        <taxon>Bacteria</taxon>
        <taxon>Bacillati</taxon>
        <taxon>Bacillota</taxon>
        <taxon>Bacilli</taxon>
        <taxon>Bacillales</taxon>
        <taxon>Paenibacillaceae</taxon>
        <taxon>Paenibacillus</taxon>
    </lineage>
</organism>
<keyword evidence="6 12" id="KW-0347">Helicase</keyword>
<evidence type="ECO:0000313" key="15">
    <source>
        <dbReference type="Proteomes" id="UP000838821"/>
    </source>
</evidence>
<dbReference type="InterPro" id="IPR007694">
    <property type="entry name" value="DNA_helicase_DnaB-like_C"/>
</dbReference>